<keyword evidence="5 16" id="KW-0963">Cytoplasm</keyword>
<dbReference type="GO" id="GO:0003684">
    <property type="term" value="F:damaged DNA binding"/>
    <property type="evidence" value="ECO:0007669"/>
    <property type="project" value="InterPro"/>
</dbReference>
<feature type="domain" description="UmuC" evidence="17">
    <location>
        <begin position="20"/>
        <end position="202"/>
    </location>
</feature>
<dbReference type="Gene3D" id="3.30.1490.100">
    <property type="entry name" value="DNA polymerase, Y-family, little finger domain"/>
    <property type="match status" value="1"/>
</dbReference>
<keyword evidence="14 16" id="KW-0234">DNA repair</keyword>
<evidence type="ECO:0000256" key="15">
    <source>
        <dbReference type="ARBA" id="ARBA00049244"/>
    </source>
</evidence>
<keyword evidence="12 16" id="KW-0239">DNA-directed DNA polymerase</keyword>
<dbReference type="FunFam" id="3.40.1170.60:FF:000001">
    <property type="entry name" value="DNA polymerase IV"/>
    <property type="match status" value="1"/>
</dbReference>
<keyword evidence="9 16" id="KW-0479">Metal-binding</keyword>
<keyword evidence="7 16" id="KW-0548">Nucleotidyltransferase</keyword>
<dbReference type="PROSITE" id="PS50173">
    <property type="entry name" value="UMUC"/>
    <property type="match status" value="1"/>
</dbReference>
<dbReference type="FunFam" id="3.30.1490.100:FF:000004">
    <property type="entry name" value="DNA polymerase IV"/>
    <property type="match status" value="1"/>
</dbReference>
<dbReference type="EC" id="2.7.7.7" evidence="16"/>
<evidence type="ECO:0000313" key="18">
    <source>
        <dbReference type="EMBL" id="AZR73048.1"/>
    </source>
</evidence>
<evidence type="ECO:0000256" key="5">
    <source>
        <dbReference type="ARBA" id="ARBA00022490"/>
    </source>
</evidence>
<dbReference type="InterPro" id="IPR036775">
    <property type="entry name" value="DNA_pol_Y-fam_lit_finger_sf"/>
</dbReference>
<dbReference type="Gene3D" id="1.10.150.20">
    <property type="entry name" value="5' to 3' exonuclease, C-terminal subdomain"/>
    <property type="match status" value="1"/>
</dbReference>
<dbReference type="InterPro" id="IPR043502">
    <property type="entry name" value="DNA/RNA_pol_sf"/>
</dbReference>
<evidence type="ECO:0000256" key="1">
    <source>
        <dbReference type="ARBA" id="ARBA00004496"/>
    </source>
</evidence>
<keyword evidence="4 16" id="KW-0515">Mutator protein</keyword>
<comment type="cofactor">
    <cofactor evidence="16">
        <name>Mg(2+)</name>
        <dbReference type="ChEBI" id="CHEBI:18420"/>
    </cofactor>
    <text evidence="16">Binds 2 magnesium ions per subunit.</text>
</comment>
<comment type="subunit">
    <text evidence="3 16">Monomer.</text>
</comment>
<dbReference type="AlphaFoldDB" id="A0A3S9SXS9"/>
<dbReference type="InterPro" id="IPR001126">
    <property type="entry name" value="UmuC"/>
</dbReference>
<dbReference type="GO" id="GO:0006281">
    <property type="term" value="P:DNA repair"/>
    <property type="evidence" value="ECO:0007669"/>
    <property type="project" value="UniProtKB-UniRule"/>
</dbReference>
<keyword evidence="13 16" id="KW-0238">DNA-binding</keyword>
<dbReference type="RefSeq" id="WP_127016378.1">
    <property type="nucleotide sequence ID" value="NZ_CP016379.1"/>
</dbReference>
<evidence type="ECO:0000256" key="13">
    <source>
        <dbReference type="ARBA" id="ARBA00023125"/>
    </source>
</evidence>
<organism evidence="18 19">
    <name type="scientific">Anoxybacter fermentans</name>
    <dbReference type="NCBI Taxonomy" id="1323375"/>
    <lineage>
        <taxon>Bacteria</taxon>
        <taxon>Bacillati</taxon>
        <taxon>Bacillota</taxon>
        <taxon>Clostridia</taxon>
        <taxon>Halanaerobiales</taxon>
        <taxon>Anoxybacter</taxon>
    </lineage>
</organism>
<proteinExistence type="inferred from homology"/>
<dbReference type="Pfam" id="PF00817">
    <property type="entry name" value="IMS"/>
    <property type="match status" value="1"/>
</dbReference>
<reference evidence="18 19" key="1">
    <citation type="submission" date="2016-07" db="EMBL/GenBank/DDBJ databases">
        <title>Genome and transcriptome analysis of iron-reducing fermentative bacteria Anoxybacter fermentans.</title>
        <authorList>
            <person name="Zeng X."/>
            <person name="Shao Z."/>
        </authorList>
    </citation>
    <scope>NUCLEOTIDE SEQUENCE [LARGE SCALE GENOMIC DNA]</scope>
    <source>
        <strain evidence="18 19">DY22613</strain>
    </source>
</reference>
<comment type="similarity">
    <text evidence="2 16">Belongs to the DNA polymerase type-Y family.</text>
</comment>
<dbReference type="InterPro" id="IPR022880">
    <property type="entry name" value="DNApol_IV"/>
</dbReference>
<dbReference type="CDD" id="cd03586">
    <property type="entry name" value="PolY_Pol_IV_kappa"/>
    <property type="match status" value="1"/>
</dbReference>
<dbReference type="NCBIfam" id="NF002751">
    <property type="entry name" value="PRK02794.1"/>
    <property type="match status" value="1"/>
</dbReference>
<evidence type="ECO:0000256" key="8">
    <source>
        <dbReference type="ARBA" id="ARBA00022705"/>
    </source>
</evidence>
<dbReference type="InterPro" id="IPR043128">
    <property type="entry name" value="Rev_trsase/Diguanyl_cyclase"/>
</dbReference>
<protein>
    <recommendedName>
        <fullName evidence="16">DNA polymerase IV</fullName>
        <shortName evidence="16">Pol IV</shortName>
        <ecNumber evidence="16">2.7.7.7</ecNumber>
    </recommendedName>
</protein>
<dbReference type="InterPro" id="IPR050116">
    <property type="entry name" value="DNA_polymerase-Y"/>
</dbReference>
<dbReference type="InterPro" id="IPR017961">
    <property type="entry name" value="DNA_pol_Y-fam_little_finger"/>
</dbReference>
<evidence type="ECO:0000256" key="2">
    <source>
        <dbReference type="ARBA" id="ARBA00010945"/>
    </source>
</evidence>
<keyword evidence="11 16" id="KW-0460">Magnesium</keyword>
<feature type="active site" evidence="16">
    <location>
        <position position="121"/>
    </location>
</feature>
<keyword evidence="10 16" id="KW-0227">DNA damage</keyword>
<dbReference type="GO" id="GO:0005829">
    <property type="term" value="C:cytosol"/>
    <property type="evidence" value="ECO:0007669"/>
    <property type="project" value="TreeGrafter"/>
</dbReference>
<evidence type="ECO:0000313" key="19">
    <source>
        <dbReference type="Proteomes" id="UP000267250"/>
    </source>
</evidence>
<dbReference type="GO" id="GO:0042276">
    <property type="term" value="P:error-prone translesion synthesis"/>
    <property type="evidence" value="ECO:0007669"/>
    <property type="project" value="TreeGrafter"/>
</dbReference>
<dbReference type="EMBL" id="CP016379">
    <property type="protein sequence ID" value="AZR73048.1"/>
    <property type="molecule type" value="Genomic_DNA"/>
</dbReference>
<dbReference type="Gene3D" id="3.30.70.270">
    <property type="match status" value="1"/>
</dbReference>
<evidence type="ECO:0000259" key="17">
    <source>
        <dbReference type="PROSITE" id="PS50173"/>
    </source>
</evidence>
<dbReference type="HAMAP" id="MF_01113">
    <property type="entry name" value="DNApol_IV"/>
    <property type="match status" value="1"/>
</dbReference>
<evidence type="ECO:0000256" key="14">
    <source>
        <dbReference type="ARBA" id="ARBA00023204"/>
    </source>
</evidence>
<evidence type="ECO:0000256" key="10">
    <source>
        <dbReference type="ARBA" id="ARBA00022763"/>
    </source>
</evidence>
<dbReference type="Gene3D" id="3.40.1170.60">
    <property type="match status" value="1"/>
</dbReference>
<dbReference type="KEGG" id="aft:BBF96_06330"/>
<evidence type="ECO:0000256" key="6">
    <source>
        <dbReference type="ARBA" id="ARBA00022679"/>
    </source>
</evidence>
<evidence type="ECO:0000256" key="16">
    <source>
        <dbReference type="HAMAP-Rule" id="MF_01113"/>
    </source>
</evidence>
<evidence type="ECO:0000256" key="7">
    <source>
        <dbReference type="ARBA" id="ARBA00022695"/>
    </source>
</evidence>
<evidence type="ECO:0000256" key="9">
    <source>
        <dbReference type="ARBA" id="ARBA00022723"/>
    </source>
</evidence>
<dbReference type="NCBIfam" id="NF003015">
    <property type="entry name" value="PRK03858.1"/>
    <property type="match status" value="1"/>
</dbReference>
<dbReference type="GO" id="GO:0003887">
    <property type="term" value="F:DNA-directed DNA polymerase activity"/>
    <property type="evidence" value="ECO:0007669"/>
    <property type="project" value="UniProtKB-UniRule"/>
</dbReference>
<evidence type="ECO:0000256" key="3">
    <source>
        <dbReference type="ARBA" id="ARBA00011245"/>
    </source>
</evidence>
<feature type="binding site" evidence="16">
    <location>
        <position position="120"/>
    </location>
    <ligand>
        <name>Mg(2+)</name>
        <dbReference type="ChEBI" id="CHEBI:18420"/>
    </ligand>
</feature>
<dbReference type="GO" id="GO:0000287">
    <property type="term" value="F:magnesium ion binding"/>
    <property type="evidence" value="ECO:0007669"/>
    <property type="project" value="UniProtKB-UniRule"/>
</dbReference>
<dbReference type="NCBIfam" id="NF010731">
    <property type="entry name" value="PRK14133.1"/>
    <property type="match status" value="1"/>
</dbReference>
<dbReference type="SUPFAM" id="SSF56672">
    <property type="entry name" value="DNA/RNA polymerases"/>
    <property type="match status" value="1"/>
</dbReference>
<comment type="function">
    <text evidence="16">Poorly processive, error-prone DNA polymerase involved in untargeted mutagenesis. Copies undamaged DNA at stalled replication forks, which arise in vivo from mismatched or misaligned primer ends. These misaligned primers can be extended by PolIV. Exhibits no 3'-5' exonuclease (proofreading) activity. May be involved in translesional synthesis, in conjunction with the beta clamp from PolIII.</text>
</comment>
<feature type="site" description="Substrate discrimination" evidence="16">
    <location>
        <position position="29"/>
    </location>
</feature>
<keyword evidence="6 16" id="KW-0808">Transferase</keyword>
<dbReference type="SUPFAM" id="SSF100879">
    <property type="entry name" value="Lesion bypass DNA polymerase (Y-family), little finger domain"/>
    <property type="match status" value="1"/>
</dbReference>
<gene>
    <name evidence="16" type="primary">dinB</name>
    <name evidence="18" type="ORF">BBF96_06330</name>
</gene>
<dbReference type="GO" id="GO:0006261">
    <property type="term" value="P:DNA-templated DNA replication"/>
    <property type="evidence" value="ECO:0007669"/>
    <property type="project" value="UniProtKB-UniRule"/>
</dbReference>
<name>A0A3S9SXS9_9FIRM</name>
<dbReference type="Proteomes" id="UP000267250">
    <property type="component" value="Chromosome"/>
</dbReference>
<dbReference type="PANTHER" id="PTHR11076:SF33">
    <property type="entry name" value="DNA POLYMERASE KAPPA"/>
    <property type="match status" value="1"/>
</dbReference>
<evidence type="ECO:0000256" key="4">
    <source>
        <dbReference type="ARBA" id="ARBA00022457"/>
    </source>
</evidence>
<sequence length="418" mass="47699">MDEEKLKDLLKLKGVEECHILHVDMDAFFAAVEQRDNPELKGKPVIIGGSDPTLRGVVSTCSYEARKYGVRSAMPLREAYRRCPHGIYLPGNYGKYEQVSKQIRQIFYRFTPLVEPVSLDEAFLDVHGCERLFGNPIEIGLKIKKAIKKELDLTASVGIAPNKFLAKLASDLEKPDGFVVITKDQIEEVLWPLPITRLWGVGEKTAEYLLSRGIKTIGMLAKLKPEILESSLGKLGLDLYKLAHGIDNRKVETHSKVKSIGNEITFKEDTSDLDFLETTLLELAEQVGRRLRKSNLLGRTVHIKLRYANFKTITRCRTLNRNTNSTQILYETGLELLRSTDLYNKSFRLLGLSVSNLIDEKNQQLSLFENKDTLRFEALSKVMDELKDKFGEWAITRARLINSDKDKWLKRRGERKNS</sequence>
<dbReference type="GO" id="GO:0009432">
    <property type="term" value="P:SOS response"/>
    <property type="evidence" value="ECO:0007669"/>
    <property type="project" value="TreeGrafter"/>
</dbReference>
<evidence type="ECO:0000256" key="11">
    <source>
        <dbReference type="ARBA" id="ARBA00022842"/>
    </source>
</evidence>
<keyword evidence="8 16" id="KW-0235">DNA replication</keyword>
<dbReference type="NCBIfam" id="NF002677">
    <property type="entry name" value="PRK02406.1"/>
    <property type="match status" value="1"/>
</dbReference>
<feature type="binding site" evidence="16">
    <location>
        <position position="24"/>
    </location>
    <ligand>
        <name>Mg(2+)</name>
        <dbReference type="ChEBI" id="CHEBI:18420"/>
    </ligand>
</feature>
<dbReference type="PANTHER" id="PTHR11076">
    <property type="entry name" value="DNA REPAIR POLYMERASE UMUC / TRANSFERASE FAMILY MEMBER"/>
    <property type="match status" value="1"/>
</dbReference>
<accession>A0A3S9SXS9</accession>
<comment type="subcellular location">
    <subcellularLocation>
        <location evidence="1 16">Cytoplasm</location>
    </subcellularLocation>
</comment>
<comment type="catalytic activity">
    <reaction evidence="15 16">
        <text>DNA(n) + a 2'-deoxyribonucleoside 5'-triphosphate = DNA(n+1) + diphosphate</text>
        <dbReference type="Rhea" id="RHEA:22508"/>
        <dbReference type="Rhea" id="RHEA-COMP:17339"/>
        <dbReference type="Rhea" id="RHEA-COMP:17340"/>
        <dbReference type="ChEBI" id="CHEBI:33019"/>
        <dbReference type="ChEBI" id="CHEBI:61560"/>
        <dbReference type="ChEBI" id="CHEBI:173112"/>
        <dbReference type="EC" id="2.7.7.7"/>
    </reaction>
</comment>
<evidence type="ECO:0000256" key="12">
    <source>
        <dbReference type="ARBA" id="ARBA00022932"/>
    </source>
</evidence>
<dbReference type="Pfam" id="PF11799">
    <property type="entry name" value="IMS_C"/>
    <property type="match status" value="1"/>
</dbReference>
<dbReference type="OrthoDB" id="9808813at2"/>
<dbReference type="Pfam" id="PF11798">
    <property type="entry name" value="IMS_HHH"/>
    <property type="match status" value="1"/>
</dbReference>
<keyword evidence="19" id="KW-1185">Reference proteome</keyword>
<dbReference type="InterPro" id="IPR024728">
    <property type="entry name" value="PolY_HhH_motif"/>
</dbReference>